<dbReference type="HAMAP" id="MF_00137">
    <property type="entry name" value="SAICAR_synth"/>
    <property type="match status" value="1"/>
</dbReference>
<dbReference type="PANTHER" id="PTHR43599">
    <property type="entry name" value="MULTIFUNCTIONAL PROTEIN ADE2"/>
    <property type="match status" value="1"/>
</dbReference>
<dbReference type="InterPro" id="IPR001636">
    <property type="entry name" value="SAICAR_synth"/>
</dbReference>
<dbReference type="UniPathway" id="UPA00074">
    <property type="reaction ID" value="UER00131"/>
</dbReference>
<dbReference type="Pfam" id="PF01259">
    <property type="entry name" value="SAICAR_synt"/>
    <property type="match status" value="1"/>
</dbReference>
<name>G0EGT3_PYRF1</name>
<dbReference type="CDD" id="cd01415">
    <property type="entry name" value="SAICAR_synt_PurC"/>
    <property type="match status" value="1"/>
</dbReference>
<dbReference type="Gene3D" id="3.30.200.20">
    <property type="entry name" value="Phosphorylase Kinase, domain 1"/>
    <property type="match status" value="1"/>
</dbReference>
<evidence type="ECO:0000256" key="4">
    <source>
        <dbReference type="ARBA" id="ARBA00022741"/>
    </source>
</evidence>
<evidence type="ECO:0000256" key="7">
    <source>
        <dbReference type="ARBA" id="ARBA00048475"/>
    </source>
</evidence>
<comment type="pathway">
    <text evidence="1 8">Purine metabolism; IMP biosynthesis via de novo pathway; 5-amino-1-(5-phospho-D-ribosyl)imidazole-4-carboxamide from 5-amino-1-(5-phospho-D-ribosyl)imidazole-4-carboxylate: step 1/2.</text>
</comment>
<dbReference type="FunCoup" id="G0EGT3">
    <property type="interactions" value="200"/>
</dbReference>
<gene>
    <name evidence="8" type="primary">purC</name>
    <name evidence="10" type="ordered locus">Pyrfu_1373</name>
</gene>
<dbReference type="InterPro" id="IPR028923">
    <property type="entry name" value="SAICAR_synt/ADE2_N"/>
</dbReference>
<evidence type="ECO:0000256" key="1">
    <source>
        <dbReference type="ARBA" id="ARBA00004672"/>
    </source>
</evidence>
<dbReference type="eggNOG" id="arCOG04421">
    <property type="taxonomic scope" value="Archaea"/>
</dbReference>
<comment type="similarity">
    <text evidence="2 8">Belongs to the SAICAR synthetase family.</text>
</comment>
<dbReference type="GO" id="GO:0004639">
    <property type="term" value="F:phosphoribosylaminoimidazolesuccinocarboxamide synthase activity"/>
    <property type="evidence" value="ECO:0007669"/>
    <property type="project" value="UniProtKB-UniRule"/>
</dbReference>
<dbReference type="HOGENOM" id="CLU_061495_0_0_2"/>
<evidence type="ECO:0000256" key="5">
    <source>
        <dbReference type="ARBA" id="ARBA00022755"/>
    </source>
</evidence>
<reference evidence="10 11" key="1">
    <citation type="journal article" date="2011" name="Stand. Genomic Sci.">
        <title>Complete genome sequence of the hyperthermophilic chemolithoautotroph Pyrolobus fumarii type strain (1A).</title>
        <authorList>
            <person name="Anderson I."/>
            <person name="Goker M."/>
            <person name="Nolan M."/>
            <person name="Lucas S."/>
            <person name="Hammon N."/>
            <person name="Deshpande S."/>
            <person name="Cheng J.F."/>
            <person name="Tapia R."/>
            <person name="Han C."/>
            <person name="Goodwin L."/>
            <person name="Pitluck S."/>
            <person name="Huntemann M."/>
            <person name="Liolios K."/>
            <person name="Ivanova N."/>
            <person name="Pagani I."/>
            <person name="Mavromatis K."/>
            <person name="Ovchinikova G."/>
            <person name="Pati A."/>
            <person name="Chen A."/>
            <person name="Palaniappan K."/>
            <person name="Land M."/>
            <person name="Hauser L."/>
            <person name="Brambilla E.M."/>
            <person name="Huber H."/>
            <person name="Yasawong M."/>
            <person name="Rohde M."/>
            <person name="Spring S."/>
            <person name="Abt B."/>
            <person name="Sikorski J."/>
            <person name="Wirth R."/>
            <person name="Detter J.C."/>
            <person name="Woyke T."/>
            <person name="Bristow J."/>
            <person name="Eisen J.A."/>
            <person name="Markowitz V."/>
            <person name="Hugenholtz P."/>
            <person name="Kyrpides N.C."/>
            <person name="Klenk H.P."/>
            <person name="Lapidus A."/>
        </authorList>
    </citation>
    <scope>NUCLEOTIDE SEQUENCE [LARGE SCALE GENOMIC DNA]</scope>
    <source>
        <strain evidence="11">DSM 11204 / 1A</strain>
    </source>
</reference>
<protein>
    <recommendedName>
        <fullName evidence="8">Phosphoribosylaminoimidazole-succinocarboxamide synthase</fullName>
        <ecNumber evidence="8">6.3.2.6</ecNumber>
    </recommendedName>
    <alternativeName>
        <fullName evidence="8">SAICAR synthetase</fullName>
    </alternativeName>
</protein>
<dbReference type="InterPro" id="IPR033934">
    <property type="entry name" value="SAICAR_synt_PurC"/>
</dbReference>
<comment type="catalytic activity">
    <reaction evidence="7 8">
        <text>5-amino-1-(5-phospho-D-ribosyl)imidazole-4-carboxylate + L-aspartate + ATP = (2S)-2-[5-amino-1-(5-phospho-beta-D-ribosyl)imidazole-4-carboxamido]succinate + ADP + phosphate + 2 H(+)</text>
        <dbReference type="Rhea" id="RHEA:22628"/>
        <dbReference type="ChEBI" id="CHEBI:15378"/>
        <dbReference type="ChEBI" id="CHEBI:29991"/>
        <dbReference type="ChEBI" id="CHEBI:30616"/>
        <dbReference type="ChEBI" id="CHEBI:43474"/>
        <dbReference type="ChEBI" id="CHEBI:58443"/>
        <dbReference type="ChEBI" id="CHEBI:77657"/>
        <dbReference type="ChEBI" id="CHEBI:456216"/>
        <dbReference type="EC" id="6.3.2.6"/>
    </reaction>
</comment>
<dbReference type="PANTHER" id="PTHR43599:SF3">
    <property type="entry name" value="SI:DKEY-6E2.2"/>
    <property type="match status" value="1"/>
</dbReference>
<keyword evidence="11" id="KW-1185">Reference proteome</keyword>
<dbReference type="GO" id="GO:0005524">
    <property type="term" value="F:ATP binding"/>
    <property type="evidence" value="ECO:0007669"/>
    <property type="project" value="UniProtKB-KW"/>
</dbReference>
<dbReference type="SUPFAM" id="SSF56104">
    <property type="entry name" value="SAICAR synthase-like"/>
    <property type="match status" value="1"/>
</dbReference>
<dbReference type="PROSITE" id="PS01057">
    <property type="entry name" value="SAICAR_SYNTHETASE_1"/>
    <property type="match status" value="1"/>
</dbReference>
<dbReference type="NCBIfam" id="TIGR00081">
    <property type="entry name" value="purC"/>
    <property type="match status" value="1"/>
</dbReference>
<dbReference type="Proteomes" id="UP000001037">
    <property type="component" value="Chromosome"/>
</dbReference>
<evidence type="ECO:0000313" key="11">
    <source>
        <dbReference type="Proteomes" id="UP000001037"/>
    </source>
</evidence>
<keyword evidence="5 8" id="KW-0658">Purine biosynthesis</keyword>
<dbReference type="EC" id="6.3.2.6" evidence="8"/>
<dbReference type="KEGG" id="pfm:Pyrfu_1373"/>
<dbReference type="STRING" id="694429.Pyrfu_1373"/>
<evidence type="ECO:0000256" key="6">
    <source>
        <dbReference type="ARBA" id="ARBA00022840"/>
    </source>
</evidence>
<dbReference type="InterPro" id="IPR050089">
    <property type="entry name" value="SAICAR_synthetase"/>
</dbReference>
<organism evidence="10 11">
    <name type="scientific">Pyrolobus fumarii (strain DSM 11204 / 1A)</name>
    <dbReference type="NCBI Taxonomy" id="694429"/>
    <lineage>
        <taxon>Archaea</taxon>
        <taxon>Thermoproteota</taxon>
        <taxon>Thermoprotei</taxon>
        <taxon>Desulfurococcales</taxon>
        <taxon>Pyrodictiaceae</taxon>
        <taxon>Pyrolobus</taxon>
    </lineage>
</organism>
<accession>G0EGT3</accession>
<dbReference type="GO" id="GO:0006189">
    <property type="term" value="P:'de novo' IMP biosynthetic process"/>
    <property type="evidence" value="ECO:0007669"/>
    <property type="project" value="UniProtKB-UniRule"/>
</dbReference>
<dbReference type="GO" id="GO:0009236">
    <property type="term" value="P:cobalamin biosynthetic process"/>
    <property type="evidence" value="ECO:0007669"/>
    <property type="project" value="InterPro"/>
</dbReference>
<dbReference type="Gene3D" id="3.30.470.20">
    <property type="entry name" value="ATP-grasp fold, B domain"/>
    <property type="match status" value="1"/>
</dbReference>
<evidence type="ECO:0000256" key="3">
    <source>
        <dbReference type="ARBA" id="ARBA00022598"/>
    </source>
</evidence>
<dbReference type="InterPro" id="IPR018236">
    <property type="entry name" value="SAICAR_synthetase_CS"/>
</dbReference>
<proteinExistence type="inferred from homology"/>
<evidence type="ECO:0000256" key="2">
    <source>
        <dbReference type="ARBA" id="ARBA00010190"/>
    </source>
</evidence>
<dbReference type="AlphaFoldDB" id="G0EGT3"/>
<dbReference type="InParanoid" id="G0EGT3"/>
<keyword evidence="4 8" id="KW-0547">Nucleotide-binding</keyword>
<evidence type="ECO:0000313" key="10">
    <source>
        <dbReference type="EMBL" id="AEM39231.1"/>
    </source>
</evidence>
<feature type="domain" description="SAICAR synthetase/ADE2 N-terminal" evidence="9">
    <location>
        <begin position="4"/>
        <end position="213"/>
    </location>
</feature>
<keyword evidence="3 8" id="KW-0436">Ligase</keyword>
<dbReference type="EMBL" id="CP002838">
    <property type="protein sequence ID" value="AEM39231.1"/>
    <property type="molecule type" value="Genomic_DNA"/>
</dbReference>
<sequence length="239" mass="27244">MEELYSGKAKTLYRIEPGKLLMRFRDDVTAFDGKRKEVAGGKGVLSAKTSAKLFELLEEAGIPTHYICYRGGPDMIVKEAKVIPIEVIVRNYAYGSLLKRMPLLKPLQKFTRPIIELHFKSDELHDPLILPQDVIEAGLLTEDELREVERLALEVNNVLRNFFESKGYRLIDFKIEVGRVDGKLVVVDELSGDTMRILDSEGRHLDKEVFRKGGSVQELLEAYKRLAEIVGEPRRVCEQ</sequence>
<evidence type="ECO:0000256" key="8">
    <source>
        <dbReference type="HAMAP-Rule" id="MF_00137"/>
    </source>
</evidence>
<evidence type="ECO:0000259" key="9">
    <source>
        <dbReference type="Pfam" id="PF01259"/>
    </source>
</evidence>
<keyword evidence="6 8" id="KW-0067">ATP-binding</keyword>